<keyword evidence="6 7" id="KW-0472">Membrane</keyword>
<feature type="transmembrane region" description="Helical" evidence="7">
    <location>
        <begin position="108"/>
        <end position="126"/>
    </location>
</feature>
<keyword evidence="10" id="KW-1185">Reference proteome</keyword>
<feature type="transmembrane region" description="Helical" evidence="7">
    <location>
        <begin position="80"/>
        <end position="102"/>
    </location>
</feature>
<name>A0A0V7ZRV0_9CYAN</name>
<dbReference type="OrthoDB" id="5416392at2"/>
<feature type="transmembrane region" description="Helical" evidence="7">
    <location>
        <begin position="133"/>
        <end position="154"/>
    </location>
</feature>
<dbReference type="SUPFAM" id="SSF103481">
    <property type="entry name" value="Multidrug resistance efflux transporter EmrE"/>
    <property type="match status" value="2"/>
</dbReference>
<dbReference type="Pfam" id="PF00892">
    <property type="entry name" value="EamA"/>
    <property type="match status" value="2"/>
</dbReference>
<comment type="caution">
    <text evidence="9">The sequence shown here is derived from an EMBL/GenBank/DDBJ whole genome shotgun (WGS) entry which is preliminary data.</text>
</comment>
<dbReference type="InterPro" id="IPR037185">
    <property type="entry name" value="EmrE-like"/>
</dbReference>
<dbReference type="PANTHER" id="PTHR42920">
    <property type="entry name" value="OS03G0707200 PROTEIN-RELATED"/>
    <property type="match status" value="1"/>
</dbReference>
<dbReference type="EMBL" id="LMTZ01000088">
    <property type="protein sequence ID" value="KST67341.1"/>
    <property type="molecule type" value="Genomic_DNA"/>
</dbReference>
<protein>
    <recommendedName>
        <fullName evidence="8">EamA domain-containing protein</fullName>
    </recommendedName>
</protein>
<organism evidence="9 10">
    <name type="scientific">Mastigocoleus testarum BC008</name>
    <dbReference type="NCBI Taxonomy" id="371196"/>
    <lineage>
        <taxon>Bacteria</taxon>
        <taxon>Bacillati</taxon>
        <taxon>Cyanobacteriota</taxon>
        <taxon>Cyanophyceae</taxon>
        <taxon>Nostocales</taxon>
        <taxon>Hapalosiphonaceae</taxon>
        <taxon>Mastigocoleus</taxon>
    </lineage>
</organism>
<evidence type="ECO:0000313" key="9">
    <source>
        <dbReference type="EMBL" id="KST67341.1"/>
    </source>
</evidence>
<feature type="transmembrane region" description="Helical" evidence="7">
    <location>
        <begin position="278"/>
        <end position="295"/>
    </location>
</feature>
<gene>
    <name evidence="9" type="ORF">BC008_29540</name>
</gene>
<feature type="transmembrane region" description="Helical" evidence="7">
    <location>
        <begin position="193"/>
        <end position="211"/>
    </location>
</feature>
<feature type="transmembrane region" description="Helical" evidence="7">
    <location>
        <begin position="223"/>
        <end position="245"/>
    </location>
</feature>
<proteinExistence type="inferred from homology"/>
<evidence type="ECO:0000256" key="3">
    <source>
        <dbReference type="ARBA" id="ARBA00022475"/>
    </source>
</evidence>
<feature type="transmembrane region" description="Helical" evidence="7">
    <location>
        <begin position="12"/>
        <end position="30"/>
    </location>
</feature>
<keyword evidence="4 7" id="KW-0812">Transmembrane</keyword>
<reference evidence="9 10" key="1">
    <citation type="journal article" date="2015" name="Genome Announc.">
        <title>Draft Genome of the Euendolithic (true boring) Cyanobacterium Mastigocoleus testarum strain BC008.</title>
        <authorList>
            <person name="Guida B.S."/>
            <person name="Garcia-Pichel F."/>
        </authorList>
    </citation>
    <scope>NUCLEOTIDE SEQUENCE [LARGE SCALE GENOMIC DNA]</scope>
    <source>
        <strain evidence="9 10">BC008</strain>
    </source>
</reference>
<evidence type="ECO:0000256" key="6">
    <source>
        <dbReference type="ARBA" id="ARBA00023136"/>
    </source>
</evidence>
<evidence type="ECO:0000256" key="4">
    <source>
        <dbReference type="ARBA" id="ARBA00022692"/>
    </source>
</evidence>
<sequence>MRFLLESTRRGSKSLLGIFAILLVMVIYTANFVVTRYSILNGLNSLDLAALRYSVSGIVMLPYFYRLGWKNLGGLGWSKAILLTCLAGSPYILVFFFGLSFAPASHGAVLNPGIVPSVVFLGMVFLGLQSFSLARVLSLVSIFLGVVLVTASSFSLQGSVLFGDFLLLVTGISWGLFTLLAKVWELRPMQSTAIVSVISLLYLPPYLLFWYNGFESASTAHIISQAIFQGIIMSIGTIYLVTYAVQSLGAQLTSLFSPLVPVLTTLIAIPLLGEIPTSLQWIGIVLVVLGMLRAAKINS</sequence>
<dbReference type="InterPro" id="IPR051258">
    <property type="entry name" value="Diverse_Substrate_Transporter"/>
</dbReference>
<feature type="transmembrane region" description="Helical" evidence="7">
    <location>
        <begin position="50"/>
        <end position="68"/>
    </location>
</feature>
<dbReference type="Proteomes" id="UP000053372">
    <property type="component" value="Unassembled WGS sequence"/>
</dbReference>
<keyword evidence="5 7" id="KW-1133">Transmembrane helix</keyword>
<comment type="subcellular location">
    <subcellularLocation>
        <location evidence="1">Cell membrane</location>
        <topology evidence="1">Multi-pass membrane protein</topology>
    </subcellularLocation>
</comment>
<evidence type="ECO:0000259" key="8">
    <source>
        <dbReference type="Pfam" id="PF00892"/>
    </source>
</evidence>
<keyword evidence="3" id="KW-1003">Cell membrane</keyword>
<evidence type="ECO:0000256" key="1">
    <source>
        <dbReference type="ARBA" id="ARBA00004651"/>
    </source>
</evidence>
<dbReference type="GO" id="GO:0005886">
    <property type="term" value="C:plasma membrane"/>
    <property type="evidence" value="ECO:0007669"/>
    <property type="project" value="UniProtKB-SubCell"/>
</dbReference>
<evidence type="ECO:0000313" key="10">
    <source>
        <dbReference type="Proteomes" id="UP000053372"/>
    </source>
</evidence>
<feature type="transmembrane region" description="Helical" evidence="7">
    <location>
        <begin position="160"/>
        <end position="181"/>
    </location>
</feature>
<evidence type="ECO:0000256" key="5">
    <source>
        <dbReference type="ARBA" id="ARBA00022989"/>
    </source>
</evidence>
<comment type="similarity">
    <text evidence="2">Belongs to the EamA transporter family.</text>
</comment>
<accession>A0A0V7ZRV0</accession>
<dbReference type="PANTHER" id="PTHR42920:SF11">
    <property type="entry name" value="INNER MEMBRANE PROTEIN YTFF"/>
    <property type="match status" value="1"/>
</dbReference>
<dbReference type="AlphaFoldDB" id="A0A0V7ZRV0"/>
<evidence type="ECO:0000256" key="2">
    <source>
        <dbReference type="ARBA" id="ARBA00007362"/>
    </source>
</evidence>
<dbReference type="InterPro" id="IPR000620">
    <property type="entry name" value="EamA_dom"/>
</dbReference>
<evidence type="ECO:0000256" key="7">
    <source>
        <dbReference type="SAM" id="Phobius"/>
    </source>
</evidence>
<feature type="domain" description="EamA" evidence="8">
    <location>
        <begin position="16"/>
        <end position="150"/>
    </location>
</feature>
<feature type="domain" description="EamA" evidence="8">
    <location>
        <begin position="162"/>
        <end position="292"/>
    </location>
</feature>